<reference evidence="1" key="1">
    <citation type="journal article" date="2012" name="PLoS ONE">
        <title>Gene sets for utilization of primary and secondary nutrition supplies in the distal gut of endangered iberian lynx.</title>
        <authorList>
            <person name="Alcaide M."/>
            <person name="Messina E."/>
            <person name="Richter M."/>
            <person name="Bargiela R."/>
            <person name="Peplies J."/>
            <person name="Huws S.A."/>
            <person name="Newbold C.J."/>
            <person name="Golyshin P.N."/>
            <person name="Simon M.A."/>
            <person name="Lopez G."/>
            <person name="Yakimov M.M."/>
            <person name="Ferrer M."/>
        </authorList>
    </citation>
    <scope>NUCLEOTIDE SEQUENCE</scope>
</reference>
<feature type="non-terminal residue" evidence="1">
    <location>
        <position position="62"/>
    </location>
</feature>
<gene>
    <name evidence="1" type="ORF">EVA_21987</name>
</gene>
<protein>
    <submittedName>
        <fullName evidence="1">Uncharacterized protein</fullName>
    </submittedName>
</protein>
<organism evidence="1">
    <name type="scientific">gut metagenome</name>
    <dbReference type="NCBI Taxonomy" id="749906"/>
    <lineage>
        <taxon>unclassified sequences</taxon>
        <taxon>metagenomes</taxon>
        <taxon>organismal metagenomes</taxon>
    </lineage>
</organism>
<proteinExistence type="predicted"/>
<evidence type="ECO:0000313" key="1">
    <source>
        <dbReference type="EMBL" id="EJW89906.1"/>
    </source>
</evidence>
<dbReference type="EMBL" id="AMCI01009179">
    <property type="protein sequence ID" value="EJW89906.1"/>
    <property type="molecule type" value="Genomic_DNA"/>
</dbReference>
<accession>J9F4S8</accession>
<dbReference type="AlphaFoldDB" id="J9F4S8"/>
<comment type="caution">
    <text evidence="1">The sequence shown here is derived from an EMBL/GenBank/DDBJ whole genome shotgun (WGS) entry which is preliminary data.</text>
</comment>
<sequence length="62" mass="7140">MQARYSNINDMFSGTGSYPLENLSKDNRWVKLADSLDWDYIEIEYNKRLNNQVAGAGNKPAR</sequence>
<name>J9F4S8_9ZZZZ</name>